<organism evidence="1 2">
    <name type="scientific">Paraglaciecola agarilytica NO2</name>
    <dbReference type="NCBI Taxonomy" id="1125747"/>
    <lineage>
        <taxon>Bacteria</taxon>
        <taxon>Pseudomonadati</taxon>
        <taxon>Pseudomonadota</taxon>
        <taxon>Gammaproteobacteria</taxon>
        <taxon>Alteromonadales</taxon>
        <taxon>Alteromonadaceae</taxon>
        <taxon>Paraglaciecola</taxon>
    </lineage>
</organism>
<accession>A0ABQ0I3X1</accession>
<reference evidence="1 2" key="1">
    <citation type="journal article" date="2014" name="Environ. Microbiol.">
        <title>Comparative genomics of the marine bacterial genus Glaciecola reveals the high degree of genomic diversity and genomic characteristic for cold adaptation.</title>
        <authorList>
            <person name="Qin Q.L."/>
            <person name="Xie B.B."/>
            <person name="Yu Y."/>
            <person name="Shu Y.L."/>
            <person name="Rong J.C."/>
            <person name="Zhang Y.J."/>
            <person name="Zhao D.L."/>
            <person name="Chen X.L."/>
            <person name="Zhang X.Y."/>
            <person name="Chen B."/>
            <person name="Zhou B.C."/>
            <person name="Zhang Y.Z."/>
        </authorList>
    </citation>
    <scope>NUCLEOTIDE SEQUENCE [LARGE SCALE GENOMIC DNA]</scope>
    <source>
        <strain evidence="1 2">NO2</strain>
    </source>
</reference>
<name>A0ABQ0I3X1_9ALTE</name>
<keyword evidence="2" id="KW-1185">Reference proteome</keyword>
<sequence length="40" mass="4583">MSLKLDKVANKRLNSDNVKLPWFWQTTQKATPTHCVLGGR</sequence>
<dbReference type="Proteomes" id="UP000008372">
    <property type="component" value="Unassembled WGS sequence"/>
</dbReference>
<evidence type="ECO:0000313" key="2">
    <source>
        <dbReference type="Proteomes" id="UP000008372"/>
    </source>
</evidence>
<evidence type="ECO:0000313" key="1">
    <source>
        <dbReference type="EMBL" id="GAC04054.1"/>
    </source>
</evidence>
<gene>
    <name evidence="1" type="ORF">GAGA_1196</name>
</gene>
<comment type="caution">
    <text evidence="1">The sequence shown here is derived from an EMBL/GenBank/DDBJ whole genome shotgun (WGS) entry which is preliminary data.</text>
</comment>
<proteinExistence type="predicted"/>
<dbReference type="EMBL" id="BAEK01000020">
    <property type="protein sequence ID" value="GAC04054.1"/>
    <property type="molecule type" value="Genomic_DNA"/>
</dbReference>
<protein>
    <submittedName>
        <fullName evidence="1">Uncharacterized protein</fullName>
    </submittedName>
</protein>